<keyword evidence="3" id="KW-1185">Reference proteome</keyword>
<accession>A0A4R4KAE8</accession>
<protein>
    <submittedName>
        <fullName evidence="2">Uncharacterized protein</fullName>
    </submittedName>
</protein>
<reference evidence="3" key="1">
    <citation type="journal article" date="2019" name="bioRxiv">
        <title>Bacterially produced spermidine induces plant systemic susceptibility to pathogens.</title>
        <authorList>
            <person name="Melnyk R.A."/>
            <person name="Beskrovnaya P.A."/>
            <person name="Liu Z."/>
            <person name="Song Y."/>
            <person name="Haney C.H."/>
        </authorList>
    </citation>
    <scope>NUCLEOTIDE SEQUENCE [LARGE SCALE GENOMIC DNA]</scope>
    <source>
        <strain evidence="3">Dha-51</strain>
    </source>
</reference>
<gene>
    <name evidence="2" type="ORF">EIY72_10370</name>
</gene>
<organism evidence="2 3">
    <name type="scientific">Pseudomonas vancouverensis</name>
    <dbReference type="NCBI Taxonomy" id="95300"/>
    <lineage>
        <taxon>Bacteria</taxon>
        <taxon>Pseudomonadati</taxon>
        <taxon>Pseudomonadota</taxon>
        <taxon>Gammaproteobacteria</taxon>
        <taxon>Pseudomonadales</taxon>
        <taxon>Pseudomonadaceae</taxon>
        <taxon>Pseudomonas</taxon>
    </lineage>
</organism>
<name>A0A4R4KAE8_PSEVA</name>
<evidence type="ECO:0000313" key="3">
    <source>
        <dbReference type="Proteomes" id="UP000295254"/>
    </source>
</evidence>
<keyword evidence="1" id="KW-0472">Membrane</keyword>
<sequence>MFFARNYEFFASAAISIPSAWTIRYLYVRIPINVADSEPHEGSALAYIDWVQWPAMVVTVLAAWLIASQRPSKRMTGFICFILSNILWVIWGAYAGAYALILLQISLFLMNLRGLKKNHKGH</sequence>
<comment type="caution">
    <text evidence="2">The sequence shown here is derived from an EMBL/GenBank/DDBJ whole genome shotgun (WGS) entry which is preliminary data.</text>
</comment>
<keyword evidence="1" id="KW-0812">Transmembrane</keyword>
<dbReference type="Proteomes" id="UP000295254">
    <property type="component" value="Unassembled WGS sequence"/>
</dbReference>
<proteinExistence type="predicted"/>
<evidence type="ECO:0000256" key="1">
    <source>
        <dbReference type="SAM" id="Phobius"/>
    </source>
</evidence>
<feature type="transmembrane region" description="Helical" evidence="1">
    <location>
        <begin position="7"/>
        <end position="27"/>
    </location>
</feature>
<dbReference type="EMBL" id="RRZK01000009">
    <property type="protein sequence ID" value="TDB64814.1"/>
    <property type="molecule type" value="Genomic_DNA"/>
</dbReference>
<keyword evidence="1" id="KW-1133">Transmembrane helix</keyword>
<dbReference type="OrthoDB" id="8549575at2"/>
<dbReference type="AlphaFoldDB" id="A0A4R4KAE8"/>
<feature type="transmembrane region" description="Helical" evidence="1">
    <location>
        <begin position="47"/>
        <end position="67"/>
    </location>
</feature>
<evidence type="ECO:0000313" key="2">
    <source>
        <dbReference type="EMBL" id="TDB64814.1"/>
    </source>
</evidence>